<dbReference type="GO" id="GO:0004875">
    <property type="term" value="F:complement receptor activity"/>
    <property type="evidence" value="ECO:0007669"/>
    <property type="project" value="TreeGrafter"/>
</dbReference>
<evidence type="ECO:0000256" key="8">
    <source>
        <dbReference type="ARBA" id="ARBA00023170"/>
    </source>
</evidence>
<comment type="subcellular location">
    <subcellularLocation>
        <location evidence="1">Cell membrane</location>
        <topology evidence="1">Multi-pass membrane protein</topology>
    </subcellularLocation>
</comment>
<accession>A0A8C8LVG8</accession>
<dbReference type="Gene3D" id="1.20.1070.10">
    <property type="entry name" value="Rhodopsin 7-helix transmembrane proteins"/>
    <property type="match status" value="1"/>
</dbReference>
<dbReference type="GO" id="GO:0006954">
    <property type="term" value="P:inflammatory response"/>
    <property type="evidence" value="ECO:0007669"/>
    <property type="project" value="TreeGrafter"/>
</dbReference>
<evidence type="ECO:0000313" key="15">
    <source>
        <dbReference type="Ensembl" id="ENSOTSP00005044674.2"/>
    </source>
</evidence>
<gene>
    <name evidence="15" type="primary">LOC112259844</name>
</gene>
<keyword evidence="9" id="KW-0325">Glycoprotein</keyword>
<keyword evidence="3" id="KW-0597">Phosphoprotein</keyword>
<dbReference type="InterPro" id="IPR000276">
    <property type="entry name" value="GPCR_Rhodpsn"/>
</dbReference>
<dbReference type="PROSITE" id="PS50262">
    <property type="entry name" value="G_PROTEIN_RECEP_F1_2"/>
    <property type="match status" value="1"/>
</dbReference>
<feature type="domain" description="G-protein coupled receptors family 1 profile" evidence="14">
    <location>
        <begin position="79"/>
        <end position="344"/>
    </location>
</feature>
<name>A0A8C8LVG8_ONCTS</name>
<evidence type="ECO:0000256" key="10">
    <source>
        <dbReference type="ARBA" id="ARBA00023224"/>
    </source>
</evidence>
<evidence type="ECO:0000256" key="13">
    <source>
        <dbReference type="SAM" id="Phobius"/>
    </source>
</evidence>
<keyword evidence="6" id="KW-0297">G-protein coupled receptor</keyword>
<dbReference type="GeneID" id="112259844"/>
<dbReference type="Ensembl" id="ENSOTST00005048585.2">
    <property type="protein sequence ID" value="ENSOTSP00005044674.2"/>
    <property type="gene ID" value="ENSOTSG00005021701.2"/>
</dbReference>
<evidence type="ECO:0000256" key="7">
    <source>
        <dbReference type="ARBA" id="ARBA00023136"/>
    </source>
</evidence>
<dbReference type="GO" id="GO:0007204">
    <property type="term" value="P:positive regulation of cytosolic calcium ion concentration"/>
    <property type="evidence" value="ECO:0007669"/>
    <property type="project" value="TreeGrafter"/>
</dbReference>
<keyword evidence="10" id="KW-0807">Transducer</keyword>
<dbReference type="SUPFAM" id="SSF81321">
    <property type="entry name" value="Family A G protein-coupled receptor-like"/>
    <property type="match status" value="1"/>
</dbReference>
<evidence type="ECO:0000256" key="9">
    <source>
        <dbReference type="ARBA" id="ARBA00023180"/>
    </source>
</evidence>
<evidence type="ECO:0000256" key="4">
    <source>
        <dbReference type="ARBA" id="ARBA00022692"/>
    </source>
</evidence>
<evidence type="ECO:0000256" key="6">
    <source>
        <dbReference type="ARBA" id="ARBA00023040"/>
    </source>
</evidence>
<keyword evidence="2" id="KW-1003">Cell membrane</keyword>
<dbReference type="PANTHER" id="PTHR24225">
    <property type="entry name" value="CHEMOTACTIC RECEPTOR"/>
    <property type="match status" value="1"/>
</dbReference>
<dbReference type="PRINTS" id="PR01476">
    <property type="entry name" value="LTBRECEPTOR"/>
</dbReference>
<dbReference type="GeneTree" id="ENSGT00950000182966"/>
<dbReference type="RefSeq" id="XP_024290272.1">
    <property type="nucleotide sequence ID" value="XM_024434504.2"/>
</dbReference>
<reference evidence="15" key="2">
    <citation type="submission" date="2025-09" db="UniProtKB">
        <authorList>
            <consortium name="Ensembl"/>
        </authorList>
    </citation>
    <scope>IDENTIFICATION</scope>
</reference>
<evidence type="ECO:0000256" key="12">
    <source>
        <dbReference type="SAM" id="MobiDB-lite"/>
    </source>
</evidence>
<dbReference type="KEGG" id="otw:112259844"/>
<feature type="transmembrane region" description="Helical" evidence="13">
    <location>
        <begin position="280"/>
        <end position="307"/>
    </location>
</feature>
<dbReference type="PANTHER" id="PTHR24225:SF72">
    <property type="entry name" value="G-PROTEIN COUPLED RECEPTORS FAMILY 1 PROFILE DOMAIN-CONTAINING PROTEIN-RELATED"/>
    <property type="match status" value="1"/>
</dbReference>
<keyword evidence="4 13" id="KW-0812">Transmembrane</keyword>
<dbReference type="GO" id="GO:0004974">
    <property type="term" value="F:leukotriene receptor activity"/>
    <property type="evidence" value="ECO:0007669"/>
    <property type="project" value="InterPro"/>
</dbReference>
<keyword evidence="8" id="KW-0675">Receptor</keyword>
<evidence type="ECO:0000256" key="5">
    <source>
        <dbReference type="ARBA" id="ARBA00022989"/>
    </source>
</evidence>
<feature type="transmembrane region" description="Helical" evidence="13">
    <location>
        <begin position="146"/>
        <end position="167"/>
    </location>
</feature>
<evidence type="ECO:0000256" key="1">
    <source>
        <dbReference type="ARBA" id="ARBA00004651"/>
    </source>
</evidence>
<dbReference type="AlphaFoldDB" id="A0A8C8LVG8"/>
<keyword evidence="16" id="KW-1185">Reference proteome</keyword>
<feature type="transmembrane region" description="Helical" evidence="13">
    <location>
        <begin position="327"/>
        <end position="347"/>
    </location>
</feature>
<dbReference type="GO" id="GO:0007200">
    <property type="term" value="P:phospholipase C-activating G protein-coupled receptor signaling pathway"/>
    <property type="evidence" value="ECO:0007669"/>
    <property type="project" value="TreeGrafter"/>
</dbReference>
<evidence type="ECO:0000313" key="16">
    <source>
        <dbReference type="Proteomes" id="UP000694402"/>
    </source>
</evidence>
<dbReference type="GO" id="GO:0005886">
    <property type="term" value="C:plasma membrane"/>
    <property type="evidence" value="ECO:0007669"/>
    <property type="project" value="UniProtKB-SubCell"/>
</dbReference>
<dbReference type="InterPro" id="IPR000826">
    <property type="entry name" value="Formyl_rcpt-rel"/>
</dbReference>
<feature type="transmembrane region" description="Helical" evidence="13">
    <location>
        <begin position="237"/>
        <end position="260"/>
    </location>
</feature>
<keyword evidence="7 13" id="KW-0472">Membrane</keyword>
<dbReference type="Pfam" id="PF00001">
    <property type="entry name" value="7tm_1"/>
    <property type="match status" value="1"/>
</dbReference>
<dbReference type="PRINTS" id="PR00237">
    <property type="entry name" value="GPCRRHODOPSN"/>
</dbReference>
<reference evidence="15" key="1">
    <citation type="submission" date="2025-08" db="UniProtKB">
        <authorList>
            <consortium name="Ensembl"/>
        </authorList>
    </citation>
    <scope>IDENTIFICATION</scope>
</reference>
<dbReference type="InterPro" id="IPR003981">
    <property type="entry name" value="Leukotriene_B4_rcpt"/>
</dbReference>
<feature type="compositionally biased region" description="Basic and acidic residues" evidence="12">
    <location>
        <begin position="383"/>
        <end position="399"/>
    </location>
</feature>
<evidence type="ECO:0000256" key="11">
    <source>
        <dbReference type="ARBA" id="ARBA00025736"/>
    </source>
</evidence>
<evidence type="ECO:0000259" key="14">
    <source>
        <dbReference type="PROSITE" id="PS50262"/>
    </source>
</evidence>
<feature type="region of interest" description="Disordered" evidence="12">
    <location>
        <begin position="372"/>
        <end position="405"/>
    </location>
</feature>
<feature type="transmembrane region" description="Helical" evidence="13">
    <location>
        <begin position="64"/>
        <end position="88"/>
    </location>
</feature>
<protein>
    <recommendedName>
        <fullName evidence="14">G-protein coupled receptors family 1 profile domain-containing protein</fullName>
    </recommendedName>
</protein>
<dbReference type="FunFam" id="1.20.1070.10:FF:000109">
    <property type="entry name" value="Leukotriene B4 receptor"/>
    <property type="match status" value="1"/>
</dbReference>
<sequence length="421" mass="46726">MAHNQTIPQIIPPSLTKPSLSLSPFSSTTPPSLFLSASNHVLNTTMSVFAANQSIVGNTTSTTVGALILGLVFLLGVPGNLFIIWSILARARRRSVTTLLILNLAVADGSLMALTPFFIVYLVKKTWIFGDIMCKKKPLSSCLDQILFYLCLANMYASIQLIMLMSLHRLVAVVWPRRVAALAGRKAVLRGVLVLWILVLVSSIPALLFRHKLTATYPNGRSRMVCESFHKQQSQVVLQYTLETVLGFVVPYGLIVGSYICILRRIRQTRFRRRIHSEKLILTIVVTFGIFWLPYHVINIVQVAAALSPQDSAIKARLDPIWQSCRAVTSALAFISSCANPVLYTFAGKSYIRREGFAFMARLFEGTALDSGTRKNRQNSQNSRERDRDAEGLKEKEGELESTTSANVVSPICVKPVKNVK</sequence>
<keyword evidence="5 13" id="KW-1133">Transmembrane helix</keyword>
<dbReference type="Proteomes" id="UP000694402">
    <property type="component" value="Unassembled WGS sequence"/>
</dbReference>
<evidence type="ECO:0000256" key="2">
    <source>
        <dbReference type="ARBA" id="ARBA00022475"/>
    </source>
</evidence>
<proteinExistence type="inferred from homology"/>
<comment type="similarity">
    <text evidence="11">Belongs to the chemokine-like receptor (CMKLR) family.</text>
</comment>
<feature type="transmembrane region" description="Helical" evidence="13">
    <location>
        <begin position="100"/>
        <end position="123"/>
    </location>
</feature>
<evidence type="ECO:0000256" key="3">
    <source>
        <dbReference type="ARBA" id="ARBA00022553"/>
    </source>
</evidence>
<dbReference type="InterPro" id="IPR017452">
    <property type="entry name" value="GPCR_Rhodpsn_7TM"/>
</dbReference>
<organism evidence="15 16">
    <name type="scientific">Oncorhynchus tshawytscha</name>
    <name type="common">Chinook salmon</name>
    <name type="synonym">Salmo tshawytscha</name>
    <dbReference type="NCBI Taxonomy" id="74940"/>
    <lineage>
        <taxon>Eukaryota</taxon>
        <taxon>Metazoa</taxon>
        <taxon>Chordata</taxon>
        <taxon>Craniata</taxon>
        <taxon>Vertebrata</taxon>
        <taxon>Euteleostomi</taxon>
        <taxon>Actinopterygii</taxon>
        <taxon>Neopterygii</taxon>
        <taxon>Teleostei</taxon>
        <taxon>Protacanthopterygii</taxon>
        <taxon>Salmoniformes</taxon>
        <taxon>Salmonidae</taxon>
        <taxon>Salmoninae</taxon>
        <taxon>Oncorhynchus</taxon>
    </lineage>
</organism>
<feature type="transmembrane region" description="Helical" evidence="13">
    <location>
        <begin position="187"/>
        <end position="209"/>
    </location>
</feature>